<dbReference type="GO" id="GO:0008381">
    <property type="term" value="F:mechanosensitive monoatomic ion channel activity"/>
    <property type="evidence" value="ECO:0007669"/>
    <property type="project" value="InterPro"/>
</dbReference>
<dbReference type="Pfam" id="PF21088">
    <property type="entry name" value="MS_channel_1st"/>
    <property type="match status" value="1"/>
</dbReference>
<evidence type="ECO:0000256" key="5">
    <source>
        <dbReference type="ARBA" id="ARBA00022989"/>
    </source>
</evidence>
<evidence type="ECO:0000256" key="4">
    <source>
        <dbReference type="ARBA" id="ARBA00022692"/>
    </source>
</evidence>
<evidence type="ECO:0000313" key="10">
    <source>
        <dbReference type="EMBL" id="HGK63488.1"/>
    </source>
</evidence>
<feature type="transmembrane region" description="Helical" evidence="7">
    <location>
        <begin position="6"/>
        <end position="25"/>
    </location>
</feature>
<feature type="domain" description="Mechanosensitive ion channel MscS" evidence="8">
    <location>
        <begin position="87"/>
        <end position="148"/>
    </location>
</feature>
<evidence type="ECO:0000256" key="1">
    <source>
        <dbReference type="ARBA" id="ARBA00004651"/>
    </source>
</evidence>
<proteinExistence type="inferred from homology"/>
<evidence type="ECO:0000256" key="3">
    <source>
        <dbReference type="ARBA" id="ARBA00022475"/>
    </source>
</evidence>
<dbReference type="InterPro" id="IPR023408">
    <property type="entry name" value="MscS_beta-dom_sf"/>
</dbReference>
<feature type="transmembrane region" description="Helical" evidence="7">
    <location>
        <begin position="45"/>
        <end position="64"/>
    </location>
</feature>
<dbReference type="SUPFAM" id="SSF50182">
    <property type="entry name" value="Sm-like ribonucleoproteins"/>
    <property type="match status" value="1"/>
</dbReference>
<sequence>MKKIVIGIFLILFFIFLAYFFKNYLKRLLAKTTLPPKVINLISNLLFYLILFIGFVYILSYFQVNLIGLIAGLGITSFVISFAVRDFLSNVVAGIILMVMRPFKIGDQIIIQNFEGIVKSITLRYIIIERKDGDKVLIPTSNTLTSPIVVKSKD</sequence>
<comment type="similarity">
    <text evidence="2">Belongs to the MscS (TC 1.A.23) family.</text>
</comment>
<accession>A0A7V3ZUU7</accession>
<organism evidence="10">
    <name type="scientific">candidate division WOR-3 bacterium</name>
    <dbReference type="NCBI Taxonomy" id="2052148"/>
    <lineage>
        <taxon>Bacteria</taxon>
        <taxon>Bacteria division WOR-3</taxon>
    </lineage>
</organism>
<comment type="subcellular location">
    <subcellularLocation>
        <location evidence="1">Cell membrane</location>
        <topology evidence="1">Multi-pass membrane protein</topology>
    </subcellularLocation>
</comment>
<reference evidence="10" key="1">
    <citation type="journal article" date="2020" name="mSystems">
        <title>Genome- and Community-Level Interaction Insights into Carbon Utilization and Element Cycling Functions of Hydrothermarchaeota in Hydrothermal Sediment.</title>
        <authorList>
            <person name="Zhou Z."/>
            <person name="Liu Y."/>
            <person name="Xu W."/>
            <person name="Pan J."/>
            <person name="Luo Z.H."/>
            <person name="Li M."/>
        </authorList>
    </citation>
    <scope>NUCLEOTIDE SEQUENCE [LARGE SCALE GENOMIC DNA]</scope>
    <source>
        <strain evidence="10">SpSt-697</strain>
    </source>
</reference>
<dbReference type="PANTHER" id="PTHR30221">
    <property type="entry name" value="SMALL-CONDUCTANCE MECHANOSENSITIVE CHANNEL"/>
    <property type="match status" value="1"/>
</dbReference>
<evidence type="ECO:0000256" key="6">
    <source>
        <dbReference type="ARBA" id="ARBA00023136"/>
    </source>
</evidence>
<dbReference type="InterPro" id="IPR010920">
    <property type="entry name" value="LSM_dom_sf"/>
</dbReference>
<keyword evidence="4 7" id="KW-0812">Transmembrane</keyword>
<evidence type="ECO:0000259" key="9">
    <source>
        <dbReference type="Pfam" id="PF21088"/>
    </source>
</evidence>
<protein>
    <submittedName>
        <fullName evidence="10">Mechanosensitive ion channel</fullName>
    </submittedName>
</protein>
<keyword evidence="5 7" id="KW-1133">Transmembrane helix</keyword>
<dbReference type="InterPro" id="IPR011014">
    <property type="entry name" value="MscS_channel_TM-2"/>
</dbReference>
<dbReference type="EMBL" id="DTDR01000072">
    <property type="protein sequence ID" value="HGK63488.1"/>
    <property type="molecule type" value="Genomic_DNA"/>
</dbReference>
<evidence type="ECO:0000256" key="2">
    <source>
        <dbReference type="ARBA" id="ARBA00008017"/>
    </source>
</evidence>
<comment type="caution">
    <text evidence="10">The sequence shown here is derived from an EMBL/GenBank/DDBJ whole genome shotgun (WGS) entry which is preliminary data.</text>
</comment>
<feature type="transmembrane region" description="Helical" evidence="7">
    <location>
        <begin position="70"/>
        <end position="99"/>
    </location>
</feature>
<feature type="domain" description="Mechanosensitive ion channel transmembrane helices 2/3" evidence="9">
    <location>
        <begin position="44"/>
        <end position="84"/>
    </location>
</feature>
<evidence type="ECO:0000259" key="8">
    <source>
        <dbReference type="Pfam" id="PF00924"/>
    </source>
</evidence>
<dbReference type="AlphaFoldDB" id="A0A7V3ZUU7"/>
<dbReference type="InterPro" id="IPR049142">
    <property type="entry name" value="MS_channel_1st"/>
</dbReference>
<dbReference type="InterPro" id="IPR006685">
    <property type="entry name" value="MscS_channel_2nd"/>
</dbReference>
<dbReference type="InterPro" id="IPR045275">
    <property type="entry name" value="MscS_archaea/bacteria_type"/>
</dbReference>
<dbReference type="Gene3D" id="2.30.30.60">
    <property type="match status" value="1"/>
</dbReference>
<name>A0A7V3ZUU7_UNCW3</name>
<dbReference type="SUPFAM" id="SSF82861">
    <property type="entry name" value="Mechanosensitive channel protein MscS (YggB), transmembrane region"/>
    <property type="match status" value="1"/>
</dbReference>
<keyword evidence="3" id="KW-1003">Cell membrane</keyword>
<gene>
    <name evidence="10" type="ORF">ENU74_02700</name>
</gene>
<keyword evidence="6 7" id="KW-0472">Membrane</keyword>
<dbReference type="Pfam" id="PF00924">
    <property type="entry name" value="MS_channel_2nd"/>
    <property type="match status" value="1"/>
</dbReference>
<dbReference type="PANTHER" id="PTHR30221:SF1">
    <property type="entry name" value="SMALL-CONDUCTANCE MECHANOSENSITIVE CHANNEL"/>
    <property type="match status" value="1"/>
</dbReference>
<dbReference type="Gene3D" id="1.10.287.1260">
    <property type="match status" value="1"/>
</dbReference>
<dbReference type="GO" id="GO:0005886">
    <property type="term" value="C:plasma membrane"/>
    <property type="evidence" value="ECO:0007669"/>
    <property type="project" value="UniProtKB-SubCell"/>
</dbReference>
<evidence type="ECO:0000256" key="7">
    <source>
        <dbReference type="SAM" id="Phobius"/>
    </source>
</evidence>